<dbReference type="SMART" id="SM00822">
    <property type="entry name" value="PKS_KR"/>
    <property type="match status" value="1"/>
</dbReference>
<dbReference type="Proteomes" id="UP000295727">
    <property type="component" value="Chromosome 3"/>
</dbReference>
<sequence length="258" mass="27242">MRIEGKVIVITGGASGLGLATARYLVQEKGARVAIFDLNAEAGAKAVEDVGAEHAMFVQTDVANEESVQSALAAVTERFGTVHVCINCAALPTPCKVLGKEGKATPLAKFAQVTAVNVNGVFNVMSKCAEQMVKNEPEAGEERGVIINISSGAAYEAQIGQVAYAASKAALLGMNMPAARELGDVGIRVNAIAPGLFMTPMVRTLDEKIVAALTTQIEAPRRLGDMREFAHCCAFIIENAYLNAHTIRLDAASRLRAR</sequence>
<evidence type="ECO:0000313" key="5">
    <source>
        <dbReference type="Proteomes" id="UP000295727"/>
    </source>
</evidence>
<name>A0A4P7D6K2_9BURK</name>
<dbReference type="InterPro" id="IPR002347">
    <property type="entry name" value="SDR_fam"/>
</dbReference>
<dbReference type="SUPFAM" id="SSF51735">
    <property type="entry name" value="NAD(P)-binding Rossmann-fold domains"/>
    <property type="match status" value="1"/>
</dbReference>
<gene>
    <name evidence="4" type="ORF">E1956_34965</name>
</gene>
<evidence type="ECO:0000259" key="3">
    <source>
        <dbReference type="SMART" id="SM00822"/>
    </source>
</evidence>
<proteinExistence type="inferred from homology"/>
<accession>A0A4P7D6K2</accession>
<organism evidence="4 5">
    <name type="scientific">Paraburkholderia pallida</name>
    <dbReference type="NCBI Taxonomy" id="2547399"/>
    <lineage>
        <taxon>Bacteria</taxon>
        <taxon>Pseudomonadati</taxon>
        <taxon>Pseudomonadota</taxon>
        <taxon>Betaproteobacteria</taxon>
        <taxon>Burkholderiales</taxon>
        <taxon>Burkholderiaceae</taxon>
        <taxon>Paraburkholderia</taxon>
    </lineage>
</organism>
<dbReference type="Pfam" id="PF00106">
    <property type="entry name" value="adh_short"/>
    <property type="match status" value="1"/>
</dbReference>
<protein>
    <submittedName>
        <fullName evidence="4">SDR family NAD(P)-dependent oxidoreductase</fullName>
    </submittedName>
</protein>
<evidence type="ECO:0000313" key="4">
    <source>
        <dbReference type="EMBL" id="QBR02294.1"/>
    </source>
</evidence>
<keyword evidence="5" id="KW-1185">Reference proteome</keyword>
<dbReference type="InterPro" id="IPR036291">
    <property type="entry name" value="NAD(P)-bd_dom_sf"/>
</dbReference>
<evidence type="ECO:0000256" key="1">
    <source>
        <dbReference type="ARBA" id="ARBA00023002"/>
    </source>
</evidence>
<dbReference type="Gene3D" id="3.40.50.720">
    <property type="entry name" value="NAD(P)-binding Rossmann-like Domain"/>
    <property type="match status" value="1"/>
</dbReference>
<dbReference type="PANTHER" id="PTHR43658">
    <property type="entry name" value="SHORT-CHAIN DEHYDROGENASE/REDUCTASE"/>
    <property type="match status" value="1"/>
</dbReference>
<dbReference type="GO" id="GO:0016491">
    <property type="term" value="F:oxidoreductase activity"/>
    <property type="evidence" value="ECO:0007669"/>
    <property type="project" value="UniProtKB-KW"/>
</dbReference>
<dbReference type="RefSeq" id="WP_134757781.1">
    <property type="nucleotide sequence ID" value="NZ_CP038150.1"/>
</dbReference>
<dbReference type="InterPro" id="IPR020904">
    <property type="entry name" value="Sc_DH/Rdtase_CS"/>
</dbReference>
<feature type="domain" description="Ketoreductase" evidence="3">
    <location>
        <begin position="6"/>
        <end position="195"/>
    </location>
</feature>
<reference evidence="4 5" key="1">
    <citation type="submission" date="2019-03" db="EMBL/GenBank/DDBJ databases">
        <title>Paraburkholderia sp. 7MH5, isolated from subtropical forest soil.</title>
        <authorList>
            <person name="Gao Z.-H."/>
            <person name="Qiu L.-H."/>
        </authorList>
    </citation>
    <scope>NUCLEOTIDE SEQUENCE [LARGE SCALE GENOMIC DNA]</scope>
    <source>
        <strain evidence="4 5">7MH5</strain>
    </source>
</reference>
<keyword evidence="1" id="KW-0560">Oxidoreductase</keyword>
<evidence type="ECO:0000256" key="2">
    <source>
        <dbReference type="RuleBase" id="RU000363"/>
    </source>
</evidence>
<dbReference type="PRINTS" id="PR00081">
    <property type="entry name" value="GDHRDH"/>
</dbReference>
<dbReference type="KEGG" id="ppai:E1956_34965"/>
<dbReference type="PROSITE" id="PS00061">
    <property type="entry name" value="ADH_SHORT"/>
    <property type="match status" value="1"/>
</dbReference>
<comment type="similarity">
    <text evidence="2">Belongs to the short-chain dehydrogenases/reductases (SDR) family.</text>
</comment>
<dbReference type="EMBL" id="CP038150">
    <property type="protein sequence ID" value="QBR02294.1"/>
    <property type="molecule type" value="Genomic_DNA"/>
</dbReference>
<dbReference type="OrthoDB" id="9794138at2"/>
<dbReference type="PANTHER" id="PTHR43658:SF8">
    <property type="entry name" value="17-BETA-HYDROXYSTEROID DEHYDROGENASE 14-RELATED"/>
    <property type="match status" value="1"/>
</dbReference>
<dbReference type="InterPro" id="IPR057326">
    <property type="entry name" value="KR_dom"/>
</dbReference>
<dbReference type="AlphaFoldDB" id="A0A4P7D6K2"/>
<dbReference type="PRINTS" id="PR00080">
    <property type="entry name" value="SDRFAMILY"/>
</dbReference>